<keyword evidence="2" id="KW-1185">Reference proteome</keyword>
<protein>
    <submittedName>
        <fullName evidence="1">Uncharacterized protein</fullName>
    </submittedName>
</protein>
<organism evidence="1 2">
    <name type="scientific">Spermophilus dauricus</name>
    <name type="common">Daurian ground squirrel</name>
    <dbReference type="NCBI Taxonomy" id="99837"/>
    <lineage>
        <taxon>Eukaryota</taxon>
        <taxon>Metazoa</taxon>
        <taxon>Chordata</taxon>
        <taxon>Craniata</taxon>
        <taxon>Vertebrata</taxon>
        <taxon>Euteleostomi</taxon>
        <taxon>Mammalia</taxon>
        <taxon>Eutheria</taxon>
        <taxon>Euarchontoglires</taxon>
        <taxon>Glires</taxon>
        <taxon>Rodentia</taxon>
        <taxon>Sciuromorpha</taxon>
        <taxon>Sciuridae</taxon>
        <taxon>Xerinae</taxon>
        <taxon>Marmotini</taxon>
        <taxon>Spermophilus</taxon>
    </lineage>
</organism>
<dbReference type="AlphaFoldDB" id="A0A8C9QPT7"/>
<dbReference type="Ensembl" id="ENSSDAT00000028974.1">
    <property type="protein sequence ID" value="ENSSDAP00000025337.1"/>
    <property type="gene ID" value="ENSSDAG00000023035.1"/>
</dbReference>
<reference evidence="1" key="1">
    <citation type="submission" date="2025-08" db="UniProtKB">
        <authorList>
            <consortium name="Ensembl"/>
        </authorList>
    </citation>
    <scope>IDENTIFICATION</scope>
</reference>
<evidence type="ECO:0000313" key="1">
    <source>
        <dbReference type="Ensembl" id="ENSSDAP00000025337.1"/>
    </source>
</evidence>
<reference evidence="1" key="2">
    <citation type="submission" date="2025-09" db="UniProtKB">
        <authorList>
            <consortium name="Ensembl"/>
        </authorList>
    </citation>
    <scope>IDENTIFICATION</scope>
</reference>
<dbReference type="Proteomes" id="UP000694422">
    <property type="component" value="Unplaced"/>
</dbReference>
<name>A0A8C9QPT7_SPEDA</name>
<sequence length="130" mass="14540">MYSAVYPILYYPPSPPLPSPPLFSLYPLYCWFHNLAIVNCAAMNIDVAVSLPRRGIAGSNGGSIPSFPRNLHTAFQIVCTNLQSHQQCMSVPLSPHPCQHLVFACILDNCHSDWSETESQWSFNLHFSNC</sequence>
<evidence type="ECO:0000313" key="2">
    <source>
        <dbReference type="Proteomes" id="UP000694422"/>
    </source>
</evidence>
<accession>A0A8C9QPT7</accession>
<proteinExistence type="predicted"/>